<dbReference type="PROSITE" id="PS51043">
    <property type="entry name" value="DDHD"/>
    <property type="match status" value="1"/>
</dbReference>
<feature type="domain" description="DDHD" evidence="1">
    <location>
        <begin position="147"/>
        <end position="309"/>
    </location>
</feature>
<gene>
    <name evidence="2" type="ORF">ROHU_009472</name>
</gene>
<reference evidence="2 3" key="1">
    <citation type="submission" date="2018-03" db="EMBL/GenBank/DDBJ databases">
        <title>Draft genome sequence of Rohu Carp (Labeo rohita).</title>
        <authorList>
            <person name="Das P."/>
            <person name="Kushwaha B."/>
            <person name="Joshi C.G."/>
            <person name="Kumar D."/>
            <person name="Nagpure N.S."/>
            <person name="Sahoo L."/>
            <person name="Das S.P."/>
            <person name="Bit A."/>
            <person name="Patnaik S."/>
            <person name="Meher P.K."/>
            <person name="Jayasankar P."/>
            <person name="Koringa P.G."/>
            <person name="Patel N.V."/>
            <person name="Hinsu A.T."/>
            <person name="Kumar R."/>
            <person name="Pandey M."/>
            <person name="Agarwal S."/>
            <person name="Srivastava S."/>
            <person name="Singh M."/>
            <person name="Iquebal M.A."/>
            <person name="Jaiswal S."/>
            <person name="Angadi U.B."/>
            <person name="Kumar N."/>
            <person name="Raza M."/>
            <person name="Shah T.M."/>
            <person name="Rai A."/>
            <person name="Jena J.K."/>
        </authorList>
    </citation>
    <scope>NUCLEOTIDE SEQUENCE [LARGE SCALE GENOMIC DNA]</scope>
    <source>
        <strain evidence="2">DASCIFA01</strain>
        <tissue evidence="2">Testis</tissue>
    </source>
</reference>
<dbReference type="Proteomes" id="UP000290572">
    <property type="component" value="Unassembled WGS sequence"/>
</dbReference>
<dbReference type="PANTHER" id="PTHR10658:SF11">
    <property type="entry name" value="VIBRATOR, ISOFORM B"/>
    <property type="match status" value="1"/>
</dbReference>
<dbReference type="SMART" id="SM01127">
    <property type="entry name" value="DDHD"/>
    <property type="match status" value="1"/>
</dbReference>
<sequence>MNLLITAAGKESRGPIMESGTRQPPIRGFMDDLTITTSSHVQARWILKALDEVAAWARMKFKPRKSRSMVIRNRKVTSKFQLELQGEVIPSIEENPIKCLGKWYDASLTDISNVSRTEKQADEWLRKIEGSGLPGKFKAWLFQHGLLPRLMWLLTIYEVPLTSVEGAERQVNKHLLRWLGIPPSFTSVGLYIRSADTMLRHLSDSSVSVDRPSEQCCGGSVSRRSSDRVILLGTAHSGTDAKRPETTPSESVSISHICSRWWGLKRLDYVLYCPDVLTTFPTIALPHLFHASYWESTDAVAFILRQISENAKEKRQYTDASQSFKT</sequence>
<dbReference type="PANTHER" id="PTHR10658">
    <property type="entry name" value="PHOSPHATIDYLINOSITOL TRANSFER PROTEIN"/>
    <property type="match status" value="1"/>
</dbReference>
<dbReference type="GO" id="GO:0008525">
    <property type="term" value="F:phosphatidylcholine transporter activity"/>
    <property type="evidence" value="ECO:0007669"/>
    <property type="project" value="TreeGrafter"/>
</dbReference>
<dbReference type="AlphaFoldDB" id="A0A498LYW9"/>
<dbReference type="EMBL" id="QBIY01012948">
    <property type="protein sequence ID" value="RXN13739.1"/>
    <property type="molecule type" value="Genomic_DNA"/>
</dbReference>
<name>A0A498LYW9_LABRO</name>
<dbReference type="STRING" id="84645.A0A498LYW9"/>
<keyword evidence="3" id="KW-1185">Reference proteome</keyword>
<protein>
    <recommendedName>
        <fullName evidence="1">DDHD domain-containing protein</fullName>
    </recommendedName>
</protein>
<dbReference type="GO" id="GO:0008526">
    <property type="term" value="F:phosphatidylinositol transfer activity"/>
    <property type="evidence" value="ECO:0007669"/>
    <property type="project" value="TreeGrafter"/>
</dbReference>
<dbReference type="GO" id="GO:0005737">
    <property type="term" value="C:cytoplasm"/>
    <property type="evidence" value="ECO:0007669"/>
    <property type="project" value="TreeGrafter"/>
</dbReference>
<dbReference type="GO" id="GO:0046872">
    <property type="term" value="F:metal ion binding"/>
    <property type="evidence" value="ECO:0007669"/>
    <property type="project" value="InterPro"/>
</dbReference>
<dbReference type="GO" id="GO:0031210">
    <property type="term" value="F:phosphatidylcholine binding"/>
    <property type="evidence" value="ECO:0007669"/>
    <property type="project" value="TreeGrafter"/>
</dbReference>
<proteinExistence type="predicted"/>
<evidence type="ECO:0000313" key="3">
    <source>
        <dbReference type="Proteomes" id="UP000290572"/>
    </source>
</evidence>
<evidence type="ECO:0000259" key="1">
    <source>
        <dbReference type="PROSITE" id="PS51043"/>
    </source>
</evidence>
<comment type="caution">
    <text evidence="2">The sequence shown here is derived from an EMBL/GenBank/DDBJ whole genome shotgun (WGS) entry which is preliminary data.</text>
</comment>
<dbReference type="GO" id="GO:0035091">
    <property type="term" value="F:phosphatidylinositol binding"/>
    <property type="evidence" value="ECO:0007669"/>
    <property type="project" value="TreeGrafter"/>
</dbReference>
<organism evidence="2 3">
    <name type="scientific">Labeo rohita</name>
    <name type="common">Indian major carp</name>
    <name type="synonym">Cyprinus rohita</name>
    <dbReference type="NCBI Taxonomy" id="84645"/>
    <lineage>
        <taxon>Eukaryota</taxon>
        <taxon>Metazoa</taxon>
        <taxon>Chordata</taxon>
        <taxon>Craniata</taxon>
        <taxon>Vertebrata</taxon>
        <taxon>Euteleostomi</taxon>
        <taxon>Actinopterygii</taxon>
        <taxon>Neopterygii</taxon>
        <taxon>Teleostei</taxon>
        <taxon>Ostariophysi</taxon>
        <taxon>Cypriniformes</taxon>
        <taxon>Cyprinidae</taxon>
        <taxon>Labeoninae</taxon>
        <taxon>Labeonini</taxon>
        <taxon>Labeo</taxon>
    </lineage>
</organism>
<accession>A0A498LYW9</accession>
<evidence type="ECO:0000313" key="2">
    <source>
        <dbReference type="EMBL" id="RXN13739.1"/>
    </source>
</evidence>
<dbReference type="InterPro" id="IPR001666">
    <property type="entry name" value="PI_transfer"/>
</dbReference>
<dbReference type="Pfam" id="PF02862">
    <property type="entry name" value="DDHD"/>
    <property type="match status" value="1"/>
</dbReference>
<dbReference type="InterPro" id="IPR004177">
    <property type="entry name" value="DDHD_dom"/>
</dbReference>